<dbReference type="Proteomes" id="UP000038010">
    <property type="component" value="Unassembled WGS sequence"/>
</dbReference>
<evidence type="ECO:0000256" key="1">
    <source>
        <dbReference type="SAM" id="MobiDB-lite"/>
    </source>
</evidence>
<reference evidence="2 3" key="1">
    <citation type="submission" date="2015-06" db="EMBL/GenBank/DDBJ databases">
        <title>Draft genome of the ant-associated black yeast Phialophora attae CBS 131958.</title>
        <authorList>
            <person name="Moreno L.F."/>
            <person name="Stielow B.J."/>
            <person name="de Hoog S."/>
            <person name="Vicente V.A."/>
            <person name="Weiss V.A."/>
            <person name="de Vries M."/>
            <person name="Cruz L.M."/>
            <person name="Souza E.M."/>
        </authorList>
    </citation>
    <scope>NUCLEOTIDE SEQUENCE [LARGE SCALE GENOMIC DNA]</scope>
    <source>
        <strain evidence="2 3">CBS 131958</strain>
    </source>
</reference>
<sequence>MPRYSTTDHLHVGVLFCGPVQLLDLAAVDLFAMCSKVYLRACELPKPLVALGLENIKFYFIGEGVTPSATNSASADAATSTAFPAPAETTLVASTPSLGLNMQLTHDIASAAVAPGKLDILVIPGSDPKFVPSEAMAAYILAQSTSPQTDVLSICTGIFPLARSPGVLDGRVATGPRPLVDMKLRKLNPKADWHDHRRWEVDSCAKHSAEGVNHERSTGGELWTSGGITEGTEMVATYLREKMSAELGQLVCELAGVGGRPREYEQTKVTMGAGFFWLIVKSLWRGLWAGGKEKVRLNVQAYRKRKHEAEKDKQVAKEPNLKWVEDTKWQQEYDQHSRYGRESDADQDSKRSSFSGSLKFESADEDAISAEVVARTPQMYNSPSAEKQNTLQILSMFTERFLPDQLSMPSMFDVQTIRTPCALWVTTAARQARSQESGALNDVLHSIVIAVISQEQQRPDLTIEAHRLYTRSLNKTRRGLGPILANSYRASETDILNMFLACHAAAVYEMIANGNMTDMRRHILGIGLLIEHQRCMPDFPTVTGNSLVEEYRMMEIHFCLLERRLSTTCRMKGLTPEPARISHSEAILNTDIGLVGSLLDLADQILPIMVELDSFKETGRPSAGHLMRLVQSALSLHAQFDSWSNFLHDKAFPGSPHSDASSDADSEPLDLCQITQYEYVTCYLFSLSYDLHAIEMCIEAVTALTQRTEHSPSHSPSVTKPSAQQQLLRTQSLAVAGTMLELMPYLFQQDKGIIGRSIAIWPLEAVWRVLDAESSRLSGDEYVAKTLNVSDDFRTKIKQNRTLVEKYYKLCRQSGRTAQAYGLPLIQVRDCDEVANGCCQGKQRVHSIDTDDEVSEAYAD</sequence>
<name>A0A0N1NYP9_9EURO</name>
<dbReference type="SUPFAM" id="SSF52317">
    <property type="entry name" value="Class I glutamine amidotransferase-like"/>
    <property type="match status" value="1"/>
</dbReference>
<dbReference type="PANTHER" id="PTHR43130">
    <property type="entry name" value="ARAC-FAMILY TRANSCRIPTIONAL REGULATOR"/>
    <property type="match status" value="1"/>
</dbReference>
<protein>
    <recommendedName>
        <fullName evidence="4">DJ-1/PfpI domain-containing protein</fullName>
    </recommendedName>
</protein>
<dbReference type="AlphaFoldDB" id="A0A0N1NYP9"/>
<dbReference type="InterPro" id="IPR029062">
    <property type="entry name" value="Class_I_gatase-like"/>
</dbReference>
<accession>A0A0N1NYP9</accession>
<dbReference type="OrthoDB" id="4160582at2759"/>
<dbReference type="EMBL" id="LFJN01000012">
    <property type="protein sequence ID" value="KPI40567.1"/>
    <property type="molecule type" value="Genomic_DNA"/>
</dbReference>
<dbReference type="InterPro" id="IPR052158">
    <property type="entry name" value="INH-QAR"/>
</dbReference>
<evidence type="ECO:0000313" key="3">
    <source>
        <dbReference type="Proteomes" id="UP000038010"/>
    </source>
</evidence>
<gene>
    <name evidence="2" type="ORF">AB675_7548</name>
</gene>
<dbReference type="PANTHER" id="PTHR43130:SF7">
    <property type="entry name" value="DJ-1_PFPI DOMAIN-CONTAINING PROTEIN"/>
    <property type="match status" value="1"/>
</dbReference>
<evidence type="ECO:0000313" key="2">
    <source>
        <dbReference type="EMBL" id="KPI40567.1"/>
    </source>
</evidence>
<evidence type="ECO:0008006" key="4">
    <source>
        <dbReference type="Google" id="ProtNLM"/>
    </source>
</evidence>
<comment type="caution">
    <text evidence="2">The sequence shown here is derived from an EMBL/GenBank/DDBJ whole genome shotgun (WGS) entry which is preliminary data.</text>
</comment>
<keyword evidence="3" id="KW-1185">Reference proteome</keyword>
<organism evidence="2 3">
    <name type="scientific">Cyphellophora attinorum</name>
    <dbReference type="NCBI Taxonomy" id="1664694"/>
    <lineage>
        <taxon>Eukaryota</taxon>
        <taxon>Fungi</taxon>
        <taxon>Dikarya</taxon>
        <taxon>Ascomycota</taxon>
        <taxon>Pezizomycotina</taxon>
        <taxon>Eurotiomycetes</taxon>
        <taxon>Chaetothyriomycetidae</taxon>
        <taxon>Chaetothyriales</taxon>
        <taxon>Cyphellophoraceae</taxon>
        <taxon>Cyphellophora</taxon>
    </lineage>
</organism>
<dbReference type="STRING" id="1664694.A0A0N1NYP9"/>
<dbReference type="GeneID" id="28739805"/>
<dbReference type="RefSeq" id="XP_018000530.1">
    <property type="nucleotide sequence ID" value="XM_018147925.1"/>
</dbReference>
<proteinExistence type="predicted"/>
<feature type="region of interest" description="Disordered" evidence="1">
    <location>
        <begin position="334"/>
        <end position="356"/>
    </location>
</feature>
<dbReference type="VEuPathDB" id="FungiDB:AB675_7548"/>
<dbReference type="Gene3D" id="3.40.50.880">
    <property type="match status" value="1"/>
</dbReference>
<feature type="compositionally biased region" description="Basic and acidic residues" evidence="1">
    <location>
        <begin position="334"/>
        <end position="351"/>
    </location>
</feature>